<dbReference type="InterPro" id="IPR018060">
    <property type="entry name" value="HTH_AraC"/>
</dbReference>
<dbReference type="SMART" id="SM00342">
    <property type="entry name" value="HTH_ARAC"/>
    <property type="match status" value="1"/>
</dbReference>
<protein>
    <submittedName>
        <fullName evidence="5">Helix-turn-helix domain-containing protein</fullName>
    </submittedName>
</protein>
<proteinExistence type="predicted"/>
<dbReference type="EMBL" id="CP114029">
    <property type="protein sequence ID" value="WAP71021.1"/>
    <property type="molecule type" value="Genomic_DNA"/>
</dbReference>
<evidence type="ECO:0000313" key="5">
    <source>
        <dbReference type="EMBL" id="WAP71021.1"/>
    </source>
</evidence>
<dbReference type="InterPro" id="IPR035418">
    <property type="entry name" value="AraC-bd_2"/>
</dbReference>
<dbReference type="InterPro" id="IPR009057">
    <property type="entry name" value="Homeodomain-like_sf"/>
</dbReference>
<gene>
    <name evidence="5" type="ORF">OH818_14310</name>
</gene>
<keyword evidence="2" id="KW-0238">DNA-binding</keyword>
<evidence type="ECO:0000256" key="1">
    <source>
        <dbReference type="ARBA" id="ARBA00023015"/>
    </source>
</evidence>
<evidence type="ECO:0000256" key="3">
    <source>
        <dbReference type="ARBA" id="ARBA00023163"/>
    </source>
</evidence>
<dbReference type="SUPFAM" id="SSF46689">
    <property type="entry name" value="Homeodomain-like"/>
    <property type="match status" value="1"/>
</dbReference>
<evidence type="ECO:0000313" key="6">
    <source>
        <dbReference type="Proteomes" id="UP001164020"/>
    </source>
</evidence>
<dbReference type="PROSITE" id="PS01124">
    <property type="entry name" value="HTH_ARAC_FAMILY_2"/>
    <property type="match status" value="1"/>
</dbReference>
<organism evidence="5 6">
    <name type="scientific">Jiella pelagia</name>
    <dbReference type="NCBI Taxonomy" id="2986949"/>
    <lineage>
        <taxon>Bacteria</taxon>
        <taxon>Pseudomonadati</taxon>
        <taxon>Pseudomonadota</taxon>
        <taxon>Alphaproteobacteria</taxon>
        <taxon>Hyphomicrobiales</taxon>
        <taxon>Aurantimonadaceae</taxon>
        <taxon>Jiella</taxon>
    </lineage>
</organism>
<dbReference type="Pfam" id="PF12833">
    <property type="entry name" value="HTH_18"/>
    <property type="match status" value="1"/>
</dbReference>
<dbReference type="Gene3D" id="1.10.10.60">
    <property type="entry name" value="Homeodomain-like"/>
    <property type="match status" value="1"/>
</dbReference>
<accession>A0ABY7C5J0</accession>
<dbReference type="PANTHER" id="PTHR46796">
    <property type="entry name" value="HTH-TYPE TRANSCRIPTIONAL ACTIVATOR RHAS-RELATED"/>
    <property type="match status" value="1"/>
</dbReference>
<dbReference type="Pfam" id="PF14525">
    <property type="entry name" value="AraC_binding_2"/>
    <property type="match status" value="1"/>
</dbReference>
<dbReference type="RefSeq" id="WP_268883564.1">
    <property type="nucleotide sequence ID" value="NZ_CP114029.1"/>
</dbReference>
<dbReference type="Proteomes" id="UP001164020">
    <property type="component" value="Chromosome"/>
</dbReference>
<evidence type="ECO:0000259" key="4">
    <source>
        <dbReference type="PROSITE" id="PS01124"/>
    </source>
</evidence>
<keyword evidence="1" id="KW-0805">Transcription regulation</keyword>
<reference evidence="5" key="1">
    <citation type="submission" date="2022-12" db="EMBL/GenBank/DDBJ databases">
        <title>Jiella pelagia sp. nov., isolated from phosphonate enriched culture of Northwest Pacific surface seawater.</title>
        <authorList>
            <person name="Shin D.Y."/>
            <person name="Hwang C.Y."/>
        </authorList>
    </citation>
    <scope>NUCLEOTIDE SEQUENCE</scope>
    <source>
        <strain evidence="5">HL-NP1</strain>
    </source>
</reference>
<keyword evidence="3" id="KW-0804">Transcription</keyword>
<dbReference type="PANTHER" id="PTHR46796:SF6">
    <property type="entry name" value="ARAC SUBFAMILY"/>
    <property type="match status" value="1"/>
</dbReference>
<name>A0ABY7C5J0_9HYPH</name>
<dbReference type="InterPro" id="IPR050204">
    <property type="entry name" value="AraC_XylS_family_regulators"/>
</dbReference>
<sequence length="331" mass="36385">MNERLSPSFLFDAQEMAGADRFEAYRGLYASGSDVSLAGADFRARVEVQKLGRLVMFERHLNDVTHERTPRRVRADGFEHFTLQLNLSGRLLADLPEGPLEVGPGEIVVFDMTRPQRTRASGAHFLTFSVARDVMEAASLSAFTLHGTLLTGGQAGILADLMRSFVRHRVAEQPDSAGAATRMFREALAMALGAAEASSSPGGDSLARVRLLIEHHLAASELSPVWIARKAGLSRTRLYELFKPIGGIAAYVQARRTARLRALLGRPENGMRSVAQLAFQAGFAAESHAIRLYKRRFGETPGHHRRQLQDLQHPLPAAASGFHGWIDDINR</sequence>
<evidence type="ECO:0000256" key="2">
    <source>
        <dbReference type="ARBA" id="ARBA00023125"/>
    </source>
</evidence>
<feature type="domain" description="HTH araC/xylS-type" evidence="4">
    <location>
        <begin position="207"/>
        <end position="307"/>
    </location>
</feature>
<keyword evidence="6" id="KW-1185">Reference proteome</keyword>